<dbReference type="AlphaFoldDB" id="A0A8K0QVC4"/>
<dbReference type="GO" id="GO:0000287">
    <property type="term" value="F:magnesium ion binding"/>
    <property type="evidence" value="ECO:0007669"/>
    <property type="project" value="InterPro"/>
</dbReference>
<accession>A0A8K0QVC4</accession>
<dbReference type="SUPFAM" id="SSF56214">
    <property type="entry name" value="4'-phosphopantetheinyl transferase"/>
    <property type="match status" value="1"/>
</dbReference>
<evidence type="ECO:0008006" key="3">
    <source>
        <dbReference type="Google" id="ProtNLM"/>
    </source>
</evidence>
<keyword evidence="2" id="KW-1185">Reference proteome</keyword>
<dbReference type="Gene3D" id="3.90.470.20">
    <property type="entry name" value="4'-phosphopantetheinyl transferase domain"/>
    <property type="match status" value="1"/>
</dbReference>
<sequence>MVGQEHDGRLFLYRFVTRILTEPESMYFWGRFGPLHSIRERLDDASQYLAGRFAAKEAMRKACDHLKHSSRGFKSIMVLPIRSTDRKSGQNDHLSAAPQGLILDAPYEALEKSDCEEEQGILGVGASPPLTNMDGLHGQLCPISISHDGDFATAVAIVPHMEPRQAEDIEPPSGVYAPEKQLSEQVLGKRYDATQEDGLSPQPILQKTLRPGDERLIQQRMQDVQRRKHLVDQIEKLREMERAARTREEKLFVESTPKEKLRWRRLYSDAGLSAPQEGTK</sequence>
<dbReference type="InterPro" id="IPR037143">
    <property type="entry name" value="4-PPantetheinyl_Trfase_dom_sf"/>
</dbReference>
<proteinExistence type="predicted"/>
<organism evidence="1 2">
    <name type="scientific">Paraphoma chrysanthemicola</name>
    <dbReference type="NCBI Taxonomy" id="798071"/>
    <lineage>
        <taxon>Eukaryota</taxon>
        <taxon>Fungi</taxon>
        <taxon>Dikarya</taxon>
        <taxon>Ascomycota</taxon>
        <taxon>Pezizomycotina</taxon>
        <taxon>Dothideomycetes</taxon>
        <taxon>Pleosporomycetidae</taxon>
        <taxon>Pleosporales</taxon>
        <taxon>Pleosporineae</taxon>
        <taxon>Phaeosphaeriaceae</taxon>
        <taxon>Paraphoma</taxon>
    </lineage>
</organism>
<gene>
    <name evidence="1" type="ORF">FB567DRAFT_455373</name>
</gene>
<dbReference type="GO" id="GO:0008897">
    <property type="term" value="F:holo-[acyl-carrier-protein] synthase activity"/>
    <property type="evidence" value="ECO:0007669"/>
    <property type="project" value="InterPro"/>
</dbReference>
<reference evidence="1" key="1">
    <citation type="journal article" date="2021" name="Nat. Commun.">
        <title>Genetic determinants of endophytism in the Arabidopsis root mycobiome.</title>
        <authorList>
            <person name="Mesny F."/>
            <person name="Miyauchi S."/>
            <person name="Thiergart T."/>
            <person name="Pickel B."/>
            <person name="Atanasova L."/>
            <person name="Karlsson M."/>
            <person name="Huettel B."/>
            <person name="Barry K.W."/>
            <person name="Haridas S."/>
            <person name="Chen C."/>
            <person name="Bauer D."/>
            <person name="Andreopoulos W."/>
            <person name="Pangilinan J."/>
            <person name="LaButti K."/>
            <person name="Riley R."/>
            <person name="Lipzen A."/>
            <person name="Clum A."/>
            <person name="Drula E."/>
            <person name="Henrissat B."/>
            <person name="Kohler A."/>
            <person name="Grigoriev I.V."/>
            <person name="Martin F.M."/>
            <person name="Hacquard S."/>
        </authorList>
    </citation>
    <scope>NUCLEOTIDE SEQUENCE</scope>
    <source>
        <strain evidence="1">MPI-SDFR-AT-0120</strain>
    </source>
</reference>
<dbReference type="Proteomes" id="UP000813461">
    <property type="component" value="Unassembled WGS sequence"/>
</dbReference>
<dbReference type="EMBL" id="JAGMVJ010000025">
    <property type="protein sequence ID" value="KAH7070933.1"/>
    <property type="molecule type" value="Genomic_DNA"/>
</dbReference>
<evidence type="ECO:0000313" key="2">
    <source>
        <dbReference type="Proteomes" id="UP000813461"/>
    </source>
</evidence>
<evidence type="ECO:0000313" key="1">
    <source>
        <dbReference type="EMBL" id="KAH7070933.1"/>
    </source>
</evidence>
<name>A0A8K0QVC4_9PLEO</name>
<protein>
    <recommendedName>
        <fullName evidence="3">4'-phosphopantetheinyl transferase domain-containing protein</fullName>
    </recommendedName>
</protein>
<comment type="caution">
    <text evidence="1">The sequence shown here is derived from an EMBL/GenBank/DDBJ whole genome shotgun (WGS) entry which is preliminary data.</text>
</comment>
<dbReference type="OrthoDB" id="15433at2759"/>